<comment type="pathway">
    <text evidence="2">Secondary metabolite biosynthesis.</text>
</comment>
<gene>
    <name evidence="8" type="ORF">ST47_g8733</name>
</gene>
<evidence type="ECO:0000256" key="3">
    <source>
        <dbReference type="ARBA" id="ARBA00007282"/>
    </source>
</evidence>
<keyword evidence="7" id="KW-0472">Membrane</keyword>
<evidence type="ECO:0000313" key="8">
    <source>
        <dbReference type="EMBL" id="KZM20117.1"/>
    </source>
</evidence>
<dbReference type="OrthoDB" id="1077582at2759"/>
<dbReference type="Pfam" id="PF13813">
    <property type="entry name" value="MBOAT_2"/>
    <property type="match status" value="1"/>
</dbReference>
<keyword evidence="6" id="KW-1133">Transmembrane helix</keyword>
<name>A0A162YLV5_DIDRA</name>
<comment type="similarity">
    <text evidence="3">Belongs to the wax synthase family.</text>
</comment>
<dbReference type="EMBL" id="JYNV01000286">
    <property type="protein sequence ID" value="KZM20117.1"/>
    <property type="molecule type" value="Genomic_DNA"/>
</dbReference>
<organism evidence="8 9">
    <name type="scientific">Didymella rabiei</name>
    <name type="common">Chickpea ascochyta blight fungus</name>
    <name type="synonym">Mycosphaerella rabiei</name>
    <dbReference type="NCBI Taxonomy" id="5454"/>
    <lineage>
        <taxon>Eukaryota</taxon>
        <taxon>Fungi</taxon>
        <taxon>Dikarya</taxon>
        <taxon>Ascomycota</taxon>
        <taxon>Pezizomycotina</taxon>
        <taxon>Dothideomycetes</taxon>
        <taxon>Pleosporomycetidae</taxon>
        <taxon>Pleosporales</taxon>
        <taxon>Pleosporineae</taxon>
        <taxon>Didymellaceae</taxon>
        <taxon>Ascochyta</taxon>
    </lineage>
</organism>
<keyword evidence="4" id="KW-0808">Transferase</keyword>
<evidence type="ECO:0000256" key="1">
    <source>
        <dbReference type="ARBA" id="ARBA00004141"/>
    </source>
</evidence>
<evidence type="ECO:0000256" key="7">
    <source>
        <dbReference type="ARBA" id="ARBA00023136"/>
    </source>
</evidence>
<dbReference type="PANTHER" id="PTHR31595">
    <property type="entry name" value="LONG-CHAIN-ALCOHOL O-FATTY-ACYLTRANSFERASE 3-RELATED"/>
    <property type="match status" value="1"/>
</dbReference>
<dbReference type="GO" id="GO:0008374">
    <property type="term" value="F:O-acyltransferase activity"/>
    <property type="evidence" value="ECO:0007669"/>
    <property type="project" value="InterPro"/>
</dbReference>
<dbReference type="InterPro" id="IPR032805">
    <property type="entry name" value="Wax_synthase_dom"/>
</dbReference>
<evidence type="ECO:0000256" key="2">
    <source>
        <dbReference type="ARBA" id="ARBA00005179"/>
    </source>
</evidence>
<dbReference type="InterPro" id="IPR044851">
    <property type="entry name" value="Wax_synthase"/>
</dbReference>
<keyword evidence="9" id="KW-1185">Reference proteome</keyword>
<reference evidence="8 9" key="1">
    <citation type="journal article" date="2016" name="Sci. Rep.">
        <title>Draft genome sequencing and secretome analysis of fungal phytopathogen Ascochyta rabiei provides insight into the necrotrophic effector repertoire.</title>
        <authorList>
            <person name="Verma S."/>
            <person name="Gazara R.K."/>
            <person name="Nizam S."/>
            <person name="Parween S."/>
            <person name="Chattopadhyay D."/>
            <person name="Verma P.K."/>
        </authorList>
    </citation>
    <scope>NUCLEOTIDE SEQUENCE [LARGE SCALE GENOMIC DNA]</scope>
    <source>
        <strain evidence="8 9">ArDII</strain>
    </source>
</reference>
<evidence type="ECO:0000256" key="4">
    <source>
        <dbReference type="ARBA" id="ARBA00022679"/>
    </source>
</evidence>
<evidence type="ECO:0000256" key="5">
    <source>
        <dbReference type="ARBA" id="ARBA00022692"/>
    </source>
</evidence>
<evidence type="ECO:0000313" key="9">
    <source>
        <dbReference type="Proteomes" id="UP000076837"/>
    </source>
</evidence>
<proteinExistence type="inferred from homology"/>
<accession>A0A162YLV5</accession>
<comment type="subcellular location">
    <subcellularLocation>
        <location evidence="1">Membrane</location>
        <topology evidence="1">Multi-pass membrane protein</topology>
    </subcellularLocation>
</comment>
<dbReference type="GO" id="GO:0006629">
    <property type="term" value="P:lipid metabolic process"/>
    <property type="evidence" value="ECO:0007669"/>
    <property type="project" value="InterPro"/>
</dbReference>
<dbReference type="PANTHER" id="PTHR31595:SF57">
    <property type="entry name" value="OS04G0481900 PROTEIN"/>
    <property type="match status" value="1"/>
</dbReference>
<dbReference type="GO" id="GO:0016020">
    <property type="term" value="C:membrane"/>
    <property type="evidence" value="ECO:0007669"/>
    <property type="project" value="UniProtKB-SubCell"/>
</dbReference>
<sequence>MILHPTTTKTAVSLHQNMHFSIEELKSLYYELITTIVPGPASWTYFVPLLLLPLGLLVPPSTLSHGQLCALVLPISVVATIHAWLALGGNDVISTDSLYMTWFLYAFKDPRRDFRRVIRLGSDETQQVHGVSEESKGSEEVVECKSFLLEPYPESFTSRLTWAMQLPQSRPLHDWIIGNAGHDRRCLLPFQHPTRLKFIIDILSRLSPVLSIFLPLSKQLAEDDHYFSDPTFSILGPYPHESNSGSQRRSVAMLRTVLPAVVLRPLAMAMYAYSLLLGLFLPPMLLPVLLNGVGIIPDKWSPHTRRPHFGPFSAIVNYGVRGFWGQWWHQQMRHIVSEPGRWLVTKLRLEDKGWQKTLKYMLICVSAFTLSGITHSGMVPSKPRFASVDANELRLRLASFFWIQPVGIAIELLLLEPALRSLPSWLRWLQAMFRVIWTVVFMCFTCTILVVPFGQLGYWNIIPSSLTPYLL</sequence>
<keyword evidence="5" id="KW-0812">Transmembrane</keyword>
<comment type="caution">
    <text evidence="8">The sequence shown here is derived from an EMBL/GenBank/DDBJ whole genome shotgun (WGS) entry which is preliminary data.</text>
</comment>
<dbReference type="AlphaFoldDB" id="A0A162YLV5"/>
<protein>
    <submittedName>
        <fullName evidence="8">Uncharacterized protein</fullName>
    </submittedName>
</protein>
<evidence type="ECO:0000256" key="6">
    <source>
        <dbReference type="ARBA" id="ARBA00022989"/>
    </source>
</evidence>
<dbReference type="Proteomes" id="UP000076837">
    <property type="component" value="Unassembled WGS sequence"/>
</dbReference>